<keyword evidence="10" id="KW-0906">Nuclear pore complex</keyword>
<evidence type="ECO:0000256" key="8">
    <source>
        <dbReference type="ARBA" id="ARBA00022989"/>
    </source>
</evidence>
<evidence type="ECO:0000313" key="15">
    <source>
        <dbReference type="Proteomes" id="UP000308730"/>
    </source>
</evidence>
<reference evidence="14 15" key="1">
    <citation type="submission" date="2019-02" db="EMBL/GenBank/DDBJ databases">
        <title>Genome sequencing of the rare red list fungi Antrodiella citrinella (Flaviporus citrinellus).</title>
        <authorList>
            <person name="Buettner E."/>
            <person name="Kellner H."/>
        </authorList>
    </citation>
    <scope>NUCLEOTIDE SEQUENCE [LARGE SCALE GENOMIC DNA]</scope>
    <source>
        <strain evidence="14 15">DSM 108506</strain>
    </source>
</reference>
<dbReference type="GO" id="GO:0070631">
    <property type="term" value="P:spindle pole body localization"/>
    <property type="evidence" value="ECO:0007669"/>
    <property type="project" value="TreeGrafter"/>
</dbReference>
<evidence type="ECO:0000256" key="13">
    <source>
        <dbReference type="SAM" id="MobiDB-lite"/>
    </source>
</evidence>
<gene>
    <name evidence="14" type="ORF">EUX98_g1993</name>
</gene>
<dbReference type="GO" id="GO:0006999">
    <property type="term" value="P:nuclear pore organization"/>
    <property type="evidence" value="ECO:0007669"/>
    <property type="project" value="TreeGrafter"/>
</dbReference>
<evidence type="ECO:0000256" key="12">
    <source>
        <dbReference type="ARBA" id="ARBA00023242"/>
    </source>
</evidence>
<sequence>MLLFRNWTLISRAYILGLLTILNWEFAETVFDFYVAEPLAVSQITSDPILTVTSGISSSPYIQHFAFSELRTLASDPSSAGAARRTALFADQKFNPTIWATLVRATLLVLGNDYQTFLRRGVPEQAAPAPPPATEKKDSGLKIPSTPLVKTNVLKSSTSGARQSPLRSALETLVAADGVHPAADDLSVSQIPELFRSVMSPSRASSGSKIPQDASKSSAPIVPAPSQWSVQACAEAEKLWAKWAPQLASEVRIQVHDWWIRERVSRTVDGSLPNRKMDVLAIETLCAFTCASLAEDRFGVVQRDIPRILEALVSFLVAIEAYQAELSKTKPATTTPEEMSQMSQQQLVEVVRGKEELTKADDVLNEVGTALKVGLVQIGQTFGHRLAAFKFPPRIASKLQGFVEYS</sequence>
<evidence type="ECO:0000313" key="14">
    <source>
        <dbReference type="EMBL" id="THH32208.1"/>
    </source>
</evidence>
<organism evidence="14 15">
    <name type="scientific">Antrodiella citrinella</name>
    <dbReference type="NCBI Taxonomy" id="2447956"/>
    <lineage>
        <taxon>Eukaryota</taxon>
        <taxon>Fungi</taxon>
        <taxon>Dikarya</taxon>
        <taxon>Basidiomycota</taxon>
        <taxon>Agaricomycotina</taxon>
        <taxon>Agaricomycetes</taxon>
        <taxon>Polyporales</taxon>
        <taxon>Steccherinaceae</taxon>
        <taxon>Antrodiella</taxon>
    </lineage>
</organism>
<evidence type="ECO:0008006" key="16">
    <source>
        <dbReference type="Google" id="ProtNLM"/>
    </source>
</evidence>
<keyword evidence="8" id="KW-1133">Transmembrane helix</keyword>
<keyword evidence="12" id="KW-0539">Nucleus</keyword>
<dbReference type="EMBL" id="SGPM01000027">
    <property type="protein sequence ID" value="THH32208.1"/>
    <property type="molecule type" value="Genomic_DNA"/>
</dbReference>
<dbReference type="GO" id="GO:0070762">
    <property type="term" value="C:nuclear pore transmembrane ring"/>
    <property type="evidence" value="ECO:0007669"/>
    <property type="project" value="TreeGrafter"/>
</dbReference>
<comment type="similarity">
    <text evidence="3">Belongs to the NDC1 family.</text>
</comment>
<dbReference type="Pfam" id="PF09531">
    <property type="entry name" value="Ndc1_Nup"/>
    <property type="match status" value="1"/>
</dbReference>
<dbReference type="PANTHER" id="PTHR13269">
    <property type="entry name" value="NUCLEOPORIN NDC1"/>
    <property type="match status" value="1"/>
</dbReference>
<comment type="subcellular location">
    <subcellularLocation>
        <location evidence="1">Nucleus membrane</location>
        <topology evidence="1">Multi-pass membrane protein</topology>
    </subcellularLocation>
    <subcellularLocation>
        <location evidence="2">Nucleus</location>
        <location evidence="2">Nuclear pore complex</location>
    </subcellularLocation>
</comment>
<keyword evidence="4" id="KW-0813">Transport</keyword>
<evidence type="ECO:0000256" key="6">
    <source>
        <dbReference type="ARBA" id="ARBA00022816"/>
    </source>
</evidence>
<dbReference type="GO" id="GO:0005816">
    <property type="term" value="C:spindle pole body"/>
    <property type="evidence" value="ECO:0007669"/>
    <property type="project" value="TreeGrafter"/>
</dbReference>
<comment type="caution">
    <text evidence="14">The sequence shown here is derived from an EMBL/GenBank/DDBJ whole genome shotgun (WGS) entry which is preliminary data.</text>
</comment>
<feature type="compositionally biased region" description="Polar residues" evidence="13">
    <location>
        <begin position="200"/>
        <end position="218"/>
    </location>
</feature>
<keyword evidence="6" id="KW-0509">mRNA transport</keyword>
<dbReference type="GO" id="GO:0051028">
    <property type="term" value="P:mRNA transport"/>
    <property type="evidence" value="ECO:0007669"/>
    <property type="project" value="UniProtKB-KW"/>
</dbReference>
<dbReference type="InterPro" id="IPR019049">
    <property type="entry name" value="Nucleoporin_prot_Ndc1/Nup"/>
</dbReference>
<feature type="region of interest" description="Disordered" evidence="13">
    <location>
        <begin position="122"/>
        <end position="145"/>
    </location>
</feature>
<evidence type="ECO:0000256" key="10">
    <source>
        <dbReference type="ARBA" id="ARBA00023132"/>
    </source>
</evidence>
<dbReference type="OrthoDB" id="67850at2759"/>
<keyword evidence="5" id="KW-0812">Transmembrane</keyword>
<accession>A0A4S4N309</accession>
<dbReference type="GO" id="GO:0031965">
    <property type="term" value="C:nuclear membrane"/>
    <property type="evidence" value="ECO:0007669"/>
    <property type="project" value="UniProtKB-SubCell"/>
</dbReference>
<evidence type="ECO:0000256" key="4">
    <source>
        <dbReference type="ARBA" id="ARBA00022448"/>
    </source>
</evidence>
<evidence type="ECO:0000256" key="5">
    <source>
        <dbReference type="ARBA" id="ARBA00022692"/>
    </source>
</evidence>
<protein>
    <recommendedName>
        <fullName evidence="16">Nucleoporin NDC1</fullName>
    </recommendedName>
</protein>
<keyword evidence="11" id="KW-0472">Membrane</keyword>
<evidence type="ECO:0000256" key="3">
    <source>
        <dbReference type="ARBA" id="ARBA00005760"/>
    </source>
</evidence>
<dbReference type="GO" id="GO:0030674">
    <property type="term" value="F:protein-macromolecule adaptor activity"/>
    <property type="evidence" value="ECO:0007669"/>
    <property type="project" value="TreeGrafter"/>
</dbReference>
<evidence type="ECO:0000256" key="7">
    <source>
        <dbReference type="ARBA" id="ARBA00022927"/>
    </source>
</evidence>
<evidence type="ECO:0000256" key="1">
    <source>
        <dbReference type="ARBA" id="ARBA00004232"/>
    </source>
</evidence>
<keyword evidence="15" id="KW-1185">Reference proteome</keyword>
<evidence type="ECO:0000256" key="11">
    <source>
        <dbReference type="ARBA" id="ARBA00023136"/>
    </source>
</evidence>
<evidence type="ECO:0000256" key="9">
    <source>
        <dbReference type="ARBA" id="ARBA00023010"/>
    </source>
</evidence>
<keyword evidence="7" id="KW-0653">Protein transport</keyword>
<dbReference type="PANTHER" id="PTHR13269:SF6">
    <property type="entry name" value="NUCLEOPORIN NDC1"/>
    <property type="match status" value="1"/>
</dbReference>
<feature type="region of interest" description="Disordered" evidence="13">
    <location>
        <begin position="200"/>
        <end position="222"/>
    </location>
</feature>
<proteinExistence type="inferred from homology"/>
<name>A0A4S4N309_9APHY</name>
<dbReference type="GO" id="GO:0015031">
    <property type="term" value="P:protein transport"/>
    <property type="evidence" value="ECO:0007669"/>
    <property type="project" value="UniProtKB-KW"/>
</dbReference>
<keyword evidence="9" id="KW-0811">Translocation</keyword>
<evidence type="ECO:0000256" key="2">
    <source>
        <dbReference type="ARBA" id="ARBA00004567"/>
    </source>
</evidence>
<dbReference type="Proteomes" id="UP000308730">
    <property type="component" value="Unassembled WGS sequence"/>
</dbReference>
<dbReference type="AlphaFoldDB" id="A0A4S4N309"/>